<protein>
    <submittedName>
        <fullName evidence="1">Uncharacterized protein</fullName>
    </submittedName>
</protein>
<dbReference type="Proteomes" id="UP000177092">
    <property type="component" value="Unassembled WGS sequence"/>
</dbReference>
<name>A0A1F6A5C1_9BACT</name>
<dbReference type="EMBL" id="MFJN01000068">
    <property type="protein sequence ID" value="OGG19861.1"/>
    <property type="molecule type" value="Genomic_DNA"/>
</dbReference>
<dbReference type="AlphaFoldDB" id="A0A1F6A5C1"/>
<proteinExistence type="predicted"/>
<sequence length="87" mass="10035">MLRINIYIPENLNQRLDFTAKYMQKVKAEVVREALEAGLKKIQPKSTSARALLDLAKKAEKIPTKGNIPKDFIKNLDFYTWGGKKRE</sequence>
<gene>
    <name evidence="1" type="ORF">A3D03_00365</name>
</gene>
<evidence type="ECO:0000313" key="2">
    <source>
        <dbReference type="Proteomes" id="UP000177092"/>
    </source>
</evidence>
<accession>A0A1F6A5C1</accession>
<comment type="caution">
    <text evidence="1">The sequence shown here is derived from an EMBL/GenBank/DDBJ whole genome shotgun (WGS) entry which is preliminary data.</text>
</comment>
<reference evidence="1 2" key="1">
    <citation type="journal article" date="2016" name="Nat. Commun.">
        <title>Thousands of microbial genomes shed light on interconnected biogeochemical processes in an aquifer system.</title>
        <authorList>
            <person name="Anantharaman K."/>
            <person name="Brown C.T."/>
            <person name="Hug L.A."/>
            <person name="Sharon I."/>
            <person name="Castelle C.J."/>
            <person name="Probst A.J."/>
            <person name="Thomas B.C."/>
            <person name="Singh A."/>
            <person name="Wilkins M.J."/>
            <person name="Karaoz U."/>
            <person name="Brodie E.L."/>
            <person name="Williams K.H."/>
            <person name="Hubbard S.S."/>
            <person name="Banfield J.F."/>
        </authorList>
    </citation>
    <scope>NUCLEOTIDE SEQUENCE [LARGE SCALE GENOMIC DNA]</scope>
</reference>
<evidence type="ECO:0000313" key="1">
    <source>
        <dbReference type="EMBL" id="OGG19861.1"/>
    </source>
</evidence>
<organism evidence="1 2">
    <name type="scientific">Candidatus Gottesmanbacteria bacterium RIFCSPHIGHO2_02_FULL_40_13</name>
    <dbReference type="NCBI Taxonomy" id="1798384"/>
    <lineage>
        <taxon>Bacteria</taxon>
        <taxon>Candidatus Gottesmaniibacteriota</taxon>
    </lineage>
</organism>